<organism evidence="8 9">
    <name type="scientific">Streptomyces montanisoli</name>
    <dbReference type="NCBI Taxonomy" id="2798581"/>
    <lineage>
        <taxon>Bacteria</taxon>
        <taxon>Bacillati</taxon>
        <taxon>Actinomycetota</taxon>
        <taxon>Actinomycetes</taxon>
        <taxon>Kitasatosporales</taxon>
        <taxon>Streptomycetaceae</taxon>
        <taxon>Streptomyces</taxon>
    </lineage>
</organism>
<comment type="caution">
    <text evidence="8">The sequence shown here is derived from an EMBL/GenBank/DDBJ whole genome shotgun (WGS) entry which is preliminary data.</text>
</comment>
<evidence type="ECO:0000256" key="5">
    <source>
        <dbReference type="SAM" id="MobiDB-lite"/>
    </source>
</evidence>
<keyword evidence="3 6" id="KW-1133">Transmembrane helix</keyword>
<dbReference type="PANTHER" id="PTHR11360">
    <property type="entry name" value="MONOCARBOXYLATE TRANSPORTER"/>
    <property type="match status" value="1"/>
</dbReference>
<accession>A0A940MHG8</accession>
<dbReference type="AlphaFoldDB" id="A0A940MHG8"/>
<dbReference type="Pfam" id="PF07690">
    <property type="entry name" value="MFS_1"/>
    <property type="match status" value="1"/>
</dbReference>
<evidence type="ECO:0000313" key="8">
    <source>
        <dbReference type="EMBL" id="MBP0460145.1"/>
    </source>
</evidence>
<gene>
    <name evidence="8" type="ORF">JFN87_22005</name>
</gene>
<dbReference type="InterPro" id="IPR036259">
    <property type="entry name" value="MFS_trans_sf"/>
</dbReference>
<feature type="compositionally biased region" description="Polar residues" evidence="5">
    <location>
        <begin position="1"/>
        <end position="20"/>
    </location>
</feature>
<dbReference type="GO" id="GO:0022857">
    <property type="term" value="F:transmembrane transporter activity"/>
    <property type="evidence" value="ECO:0007669"/>
    <property type="project" value="InterPro"/>
</dbReference>
<keyword evidence="2 6" id="KW-0812">Transmembrane</keyword>
<evidence type="ECO:0000313" key="9">
    <source>
        <dbReference type="Proteomes" id="UP000670475"/>
    </source>
</evidence>
<dbReference type="InterPro" id="IPR011701">
    <property type="entry name" value="MFS"/>
</dbReference>
<dbReference type="PANTHER" id="PTHR11360:SF284">
    <property type="entry name" value="EG:103B4.3 PROTEIN-RELATED"/>
    <property type="match status" value="1"/>
</dbReference>
<feature type="transmembrane region" description="Helical" evidence="6">
    <location>
        <begin position="72"/>
        <end position="92"/>
    </location>
</feature>
<feature type="region of interest" description="Disordered" evidence="5">
    <location>
        <begin position="1"/>
        <end position="28"/>
    </location>
</feature>
<dbReference type="EMBL" id="JAGIQL010000101">
    <property type="protein sequence ID" value="MBP0460145.1"/>
    <property type="molecule type" value="Genomic_DNA"/>
</dbReference>
<protein>
    <submittedName>
        <fullName evidence="8">MFS transporter</fullName>
    </submittedName>
</protein>
<reference evidence="8" key="1">
    <citation type="submission" date="2021-03" db="EMBL/GenBank/DDBJ databases">
        <title>Whole genome sequence of Streptomyces bomunensis MMS17-BM035.</title>
        <authorList>
            <person name="Lee J.H."/>
        </authorList>
    </citation>
    <scope>NUCLEOTIDE SEQUENCE</scope>
    <source>
        <strain evidence="8">MMS17-BM035</strain>
    </source>
</reference>
<evidence type="ECO:0000256" key="6">
    <source>
        <dbReference type="SAM" id="Phobius"/>
    </source>
</evidence>
<name>A0A940MHG8_9ACTN</name>
<feature type="transmembrane region" description="Helical" evidence="6">
    <location>
        <begin position="404"/>
        <end position="425"/>
    </location>
</feature>
<feature type="transmembrane region" description="Helical" evidence="6">
    <location>
        <begin position="99"/>
        <end position="123"/>
    </location>
</feature>
<proteinExistence type="predicted"/>
<feature type="transmembrane region" description="Helical" evidence="6">
    <location>
        <begin position="34"/>
        <end position="52"/>
    </location>
</feature>
<dbReference type="RefSeq" id="WP_209342507.1">
    <property type="nucleotide sequence ID" value="NZ_JAGIQL010000101.1"/>
</dbReference>
<evidence type="ECO:0000256" key="3">
    <source>
        <dbReference type="ARBA" id="ARBA00022989"/>
    </source>
</evidence>
<feature type="transmembrane region" description="Helical" evidence="6">
    <location>
        <begin position="163"/>
        <end position="183"/>
    </location>
</feature>
<feature type="transmembrane region" description="Helical" evidence="6">
    <location>
        <begin position="289"/>
        <end position="309"/>
    </location>
</feature>
<feature type="transmembrane region" description="Helical" evidence="6">
    <location>
        <begin position="341"/>
        <end position="364"/>
    </location>
</feature>
<feature type="transmembrane region" description="Helical" evidence="6">
    <location>
        <begin position="316"/>
        <end position="335"/>
    </location>
</feature>
<dbReference type="Gene3D" id="1.20.1250.20">
    <property type="entry name" value="MFS general substrate transporter like domains"/>
    <property type="match status" value="1"/>
</dbReference>
<feature type="transmembrane region" description="Helical" evidence="6">
    <location>
        <begin position="129"/>
        <end position="151"/>
    </location>
</feature>
<dbReference type="GO" id="GO:0005886">
    <property type="term" value="C:plasma membrane"/>
    <property type="evidence" value="ECO:0007669"/>
    <property type="project" value="UniProtKB-SubCell"/>
</dbReference>
<feature type="domain" description="Major facilitator superfamily (MFS) profile" evidence="7">
    <location>
        <begin position="34"/>
        <end position="427"/>
    </location>
</feature>
<dbReference type="SUPFAM" id="SSF103473">
    <property type="entry name" value="MFS general substrate transporter"/>
    <property type="match status" value="1"/>
</dbReference>
<evidence type="ECO:0000256" key="2">
    <source>
        <dbReference type="ARBA" id="ARBA00022692"/>
    </source>
</evidence>
<dbReference type="InterPro" id="IPR020846">
    <property type="entry name" value="MFS_dom"/>
</dbReference>
<dbReference type="PROSITE" id="PS50850">
    <property type="entry name" value="MFS"/>
    <property type="match status" value="1"/>
</dbReference>
<dbReference type="InterPro" id="IPR050327">
    <property type="entry name" value="Proton-linked_MCT"/>
</dbReference>
<evidence type="ECO:0000256" key="4">
    <source>
        <dbReference type="ARBA" id="ARBA00023136"/>
    </source>
</evidence>
<comment type="subcellular location">
    <subcellularLocation>
        <location evidence="1">Cell membrane</location>
        <topology evidence="1">Multi-pass membrane protein</topology>
    </subcellularLocation>
</comment>
<feature type="transmembrane region" description="Helical" evidence="6">
    <location>
        <begin position="376"/>
        <end position="398"/>
    </location>
</feature>
<evidence type="ECO:0000259" key="7">
    <source>
        <dbReference type="PROSITE" id="PS50850"/>
    </source>
</evidence>
<feature type="transmembrane region" description="Helical" evidence="6">
    <location>
        <begin position="195"/>
        <end position="215"/>
    </location>
</feature>
<dbReference type="Proteomes" id="UP000670475">
    <property type="component" value="Unassembled WGS sequence"/>
</dbReference>
<feature type="transmembrane region" description="Helical" evidence="6">
    <location>
        <begin position="252"/>
        <end position="269"/>
    </location>
</feature>
<sequence>MTATNSASGPPAGTSATTGPQGPGVKAPGPSRSLLPLLVAAALLLTLAGSALKNTMQVYFLPMADSFGGSRGDLAIATTLFAVTVAVASPLVGGISDRIGGAATLAVGTALAGASFIGCALTGQLWLFVLVYGAVAALAYSMLSYVPLGVFVDQLFQDGRKGIVYALLTNGAALGFIILVPLWSWLSTITTWRQVLLVTGLAFLLVLTPLAVLVARRSARMTRAAADEDSADRPQRMSFAARLAVAARHRELRVLAAAFFACGVTMAFIDVHFMPMMHDDGMSHSTSSTTMMLLGVFEVIGGLLAGWLCDRGAIKSVLIGAYALRGAAMLLIATAPFPVPVLLFGVIFGVSYLATVVATAMWAARVLPPEVRGTGMSLVWTVHAFGTALCSEAGAVVADATHSYLWVTSGCAALAAVACLLVTALRDPRHAAYAAPAPAGAGAEPDA</sequence>
<keyword evidence="9" id="KW-1185">Reference proteome</keyword>
<keyword evidence="4 6" id="KW-0472">Membrane</keyword>
<evidence type="ECO:0000256" key="1">
    <source>
        <dbReference type="ARBA" id="ARBA00004651"/>
    </source>
</evidence>